<evidence type="ECO:0000313" key="4">
    <source>
        <dbReference type="EMBL" id="KAF7600100.1"/>
    </source>
</evidence>
<evidence type="ECO:0000313" key="5">
    <source>
        <dbReference type="EMBL" id="PAS94070.1"/>
    </source>
</evidence>
<dbReference type="InterPro" id="IPR028081">
    <property type="entry name" value="Leu-bd"/>
</dbReference>
<reference evidence="4 7" key="1">
    <citation type="submission" date="2016-08" db="EMBL/GenBank/DDBJ databases">
        <title>Candidatus Dactylopiibacterium carminicum genome sequence.</title>
        <authorList>
            <person name="Ramirez-Puebla S.T."/>
            <person name="Ormeno-Orrillo E."/>
            <person name="Vera-Ponce De Leon A."/>
            <person name="Luis L."/>
            <person name="Sanchez-Flores A."/>
            <person name="Monica R."/>
            <person name="Martinez-Romero E."/>
        </authorList>
    </citation>
    <scope>NUCLEOTIDE SEQUENCE [LARGE SCALE GENOMIC DNA]</scope>
    <source>
        <strain evidence="4">END1</strain>
    </source>
</reference>
<proteinExistence type="inferred from homology"/>
<reference evidence="5 6" key="2">
    <citation type="submission" date="2017-07" db="EMBL/GenBank/DDBJ databases">
        <title>Candidatus Dactylopiibacterium carminicum, a nitrogen-fixing symbiont of the cochineal insect Dactylopius coccus and Dactylopius opuntiae (Hemiptera: Coccoidea: Dactylopiidae).</title>
        <authorList>
            <person name="Vera A."/>
        </authorList>
    </citation>
    <scope>NUCLEOTIDE SEQUENCE [LARGE SCALE GENOMIC DNA]</scope>
    <source>
        <strain evidence="5 6">NFDCM</strain>
    </source>
</reference>
<comment type="similarity">
    <text evidence="1">Belongs to the leucine-binding protein family.</text>
</comment>
<dbReference type="PANTHER" id="PTHR30483">
    <property type="entry name" value="LEUCINE-SPECIFIC-BINDING PROTEIN"/>
    <property type="match status" value="1"/>
</dbReference>
<organism evidence="5 6">
    <name type="scientific">Candidatus Dactylopiibacterium carminicum</name>
    <dbReference type="NCBI Taxonomy" id="857335"/>
    <lineage>
        <taxon>Bacteria</taxon>
        <taxon>Pseudomonadati</taxon>
        <taxon>Pseudomonadota</taxon>
        <taxon>Betaproteobacteria</taxon>
        <taxon>Rhodocyclales</taxon>
        <taxon>Rhodocyclaceae</taxon>
        <taxon>Candidatus Dactylopiibacterium</taxon>
    </lineage>
</organism>
<dbReference type="EMBL" id="MDUX01000009">
    <property type="protein sequence ID" value="KAF7600100.1"/>
    <property type="molecule type" value="Genomic_DNA"/>
</dbReference>
<keyword evidence="7" id="KW-1185">Reference proteome</keyword>
<evidence type="ECO:0000313" key="7">
    <source>
        <dbReference type="Proteomes" id="UP000623509"/>
    </source>
</evidence>
<dbReference type="AlphaFoldDB" id="A0A272EWM5"/>
<keyword evidence="2" id="KW-0732">Signal</keyword>
<name>A0A272EWM5_9RHOO</name>
<evidence type="ECO:0000256" key="1">
    <source>
        <dbReference type="ARBA" id="ARBA00010062"/>
    </source>
</evidence>
<dbReference type="OrthoDB" id="9794826at2"/>
<dbReference type="Gene3D" id="3.40.50.2300">
    <property type="match status" value="2"/>
</dbReference>
<accession>A0A272EWM5</accession>
<protein>
    <submittedName>
        <fullName evidence="4 5">ABC transporter substrate-binding protein</fullName>
    </submittedName>
</protein>
<dbReference type="PANTHER" id="PTHR30483:SF6">
    <property type="entry name" value="PERIPLASMIC BINDING PROTEIN OF ABC TRANSPORTER FOR NATURAL AMINO ACIDS"/>
    <property type="match status" value="1"/>
</dbReference>
<feature type="domain" description="Leucine-binding protein" evidence="3">
    <location>
        <begin position="57"/>
        <end position="393"/>
    </location>
</feature>
<dbReference type="InterPro" id="IPR051010">
    <property type="entry name" value="BCAA_transport"/>
</dbReference>
<gene>
    <name evidence="4" type="ORF">BGI27_04190</name>
    <name evidence="5" type="ORF">CGU29_05365</name>
</gene>
<dbReference type="EMBL" id="NMRN01000010">
    <property type="protein sequence ID" value="PAS94070.1"/>
    <property type="molecule type" value="Genomic_DNA"/>
</dbReference>
<dbReference type="InterPro" id="IPR028082">
    <property type="entry name" value="Peripla_BP_I"/>
</dbReference>
<evidence type="ECO:0000256" key="2">
    <source>
        <dbReference type="ARBA" id="ARBA00022729"/>
    </source>
</evidence>
<comment type="caution">
    <text evidence="5">The sequence shown here is derived from an EMBL/GenBank/DDBJ whole genome shotgun (WGS) entry which is preliminary data.</text>
</comment>
<dbReference type="Proteomes" id="UP000216107">
    <property type="component" value="Unassembled WGS sequence"/>
</dbReference>
<sequence length="399" mass="43918">MEWAHAAPRGRCRGMSRTWHDGTDRMRVDMLKLLRTWSVPGLALCLALMAGCGREPPLRVGLLAELSGNSADLGEAARNGAALALDEAQASNLLGSRKVVLRVRDTGEYPASAREALGVLLMSGVDFVVGPGTSSMTAAVLPAVDEFGVVMISPSASALALYGVDDYLFRVNWTTRDNAGHYARYCHARGFRRLAVAVNADNRTYSESWLQEFRTAFEPLGGRLDTVRFFDLRADSVSPLVDDLLATPSDALLFVASAADTTRLAQQVRKRDARRPLIAADWAGTQQLIELGGRAVEGLHLVQNFDVEDRSPRFQKFVNAYRDRFGREPSFQSVMAYDAMSVALQAAARQPRGSTFKQTLLSMGPFHGLQQSLDFDVNGDIQRAAYFMRVRDGHFVREQ</sequence>
<dbReference type="SUPFAM" id="SSF53822">
    <property type="entry name" value="Periplasmic binding protein-like I"/>
    <property type="match status" value="1"/>
</dbReference>
<evidence type="ECO:0000313" key="6">
    <source>
        <dbReference type="Proteomes" id="UP000216107"/>
    </source>
</evidence>
<dbReference type="Proteomes" id="UP000623509">
    <property type="component" value="Unassembled WGS sequence"/>
</dbReference>
<evidence type="ECO:0000259" key="3">
    <source>
        <dbReference type="Pfam" id="PF13458"/>
    </source>
</evidence>
<dbReference type="Pfam" id="PF13458">
    <property type="entry name" value="Peripla_BP_6"/>
    <property type="match status" value="1"/>
</dbReference>